<protein>
    <submittedName>
        <fullName evidence="3">Zf-TFIIB domain-containing protein</fullName>
    </submittedName>
</protein>
<organism evidence="3 4">
    <name type="scientific">Sphingobacterium kyonggiense</name>
    <dbReference type="NCBI Taxonomy" id="714075"/>
    <lineage>
        <taxon>Bacteria</taxon>
        <taxon>Pseudomonadati</taxon>
        <taxon>Bacteroidota</taxon>
        <taxon>Sphingobacteriia</taxon>
        <taxon>Sphingobacteriales</taxon>
        <taxon>Sphingobacteriaceae</taxon>
        <taxon>Sphingobacterium</taxon>
    </lineage>
</organism>
<evidence type="ECO:0000313" key="4">
    <source>
        <dbReference type="Proteomes" id="UP001500101"/>
    </source>
</evidence>
<dbReference type="Proteomes" id="UP001500101">
    <property type="component" value="Unassembled WGS sequence"/>
</dbReference>
<dbReference type="RefSeq" id="WP_344672760.1">
    <property type="nucleotide sequence ID" value="NZ_BAAAZI010000001.1"/>
</dbReference>
<name>A0ABP7Y629_9SPHI</name>
<evidence type="ECO:0000259" key="2">
    <source>
        <dbReference type="Pfam" id="PF13453"/>
    </source>
</evidence>
<accession>A0ABP7Y629</accession>
<reference evidence="4" key="1">
    <citation type="journal article" date="2019" name="Int. J. Syst. Evol. Microbiol.">
        <title>The Global Catalogue of Microorganisms (GCM) 10K type strain sequencing project: providing services to taxonomists for standard genome sequencing and annotation.</title>
        <authorList>
            <consortium name="The Broad Institute Genomics Platform"/>
            <consortium name="The Broad Institute Genome Sequencing Center for Infectious Disease"/>
            <person name="Wu L."/>
            <person name="Ma J."/>
        </authorList>
    </citation>
    <scope>NUCLEOTIDE SEQUENCE [LARGE SCALE GENOMIC DNA]</scope>
    <source>
        <strain evidence="4">JCM 16704</strain>
    </source>
</reference>
<sequence length="107" mass="12829">MKCPNCNETLLITNRQNVEIDYCPQCRGIWLDRGELDKLLDFAASSTASQPRGDDSYERRNNDYQDRHDRSDRYDDRDRRYDGQYGKDGHRYPKKKKSFLSDFFDFD</sequence>
<dbReference type="Pfam" id="PF13453">
    <property type="entry name" value="Zn_ribbon_TFIIB"/>
    <property type="match status" value="1"/>
</dbReference>
<evidence type="ECO:0000256" key="1">
    <source>
        <dbReference type="SAM" id="MobiDB-lite"/>
    </source>
</evidence>
<dbReference type="InterPro" id="IPR027392">
    <property type="entry name" value="TF_Znf"/>
</dbReference>
<dbReference type="EMBL" id="BAAAZI010000001">
    <property type="protein sequence ID" value="GAA4131355.1"/>
    <property type="molecule type" value="Genomic_DNA"/>
</dbReference>
<keyword evidence="4" id="KW-1185">Reference proteome</keyword>
<feature type="region of interest" description="Disordered" evidence="1">
    <location>
        <begin position="45"/>
        <end position="94"/>
    </location>
</feature>
<evidence type="ECO:0000313" key="3">
    <source>
        <dbReference type="EMBL" id="GAA4131355.1"/>
    </source>
</evidence>
<feature type="compositionally biased region" description="Basic and acidic residues" evidence="1">
    <location>
        <begin position="52"/>
        <end position="91"/>
    </location>
</feature>
<comment type="caution">
    <text evidence="3">The sequence shown here is derived from an EMBL/GenBank/DDBJ whole genome shotgun (WGS) entry which is preliminary data.</text>
</comment>
<proteinExistence type="predicted"/>
<gene>
    <name evidence="3" type="ORF">GCM10022216_01380</name>
</gene>
<feature type="domain" description="Transcription factor zinc-finger" evidence="2">
    <location>
        <begin position="2"/>
        <end position="41"/>
    </location>
</feature>